<feature type="region of interest" description="Disordered" evidence="1">
    <location>
        <begin position="69"/>
        <end position="115"/>
    </location>
</feature>
<comment type="caution">
    <text evidence="2">The sequence shown here is derived from an EMBL/GenBank/DDBJ whole genome shotgun (WGS) entry which is preliminary data.</text>
</comment>
<organism evidence="2 3">
    <name type="scientific">Prorocentrum cordatum</name>
    <dbReference type="NCBI Taxonomy" id="2364126"/>
    <lineage>
        <taxon>Eukaryota</taxon>
        <taxon>Sar</taxon>
        <taxon>Alveolata</taxon>
        <taxon>Dinophyceae</taxon>
        <taxon>Prorocentrales</taxon>
        <taxon>Prorocentraceae</taxon>
        <taxon>Prorocentrum</taxon>
    </lineage>
</organism>
<accession>A0ABN9VSR0</accession>
<feature type="compositionally biased region" description="Basic residues" evidence="1">
    <location>
        <begin position="105"/>
        <end position="115"/>
    </location>
</feature>
<sequence length="115" mass="12209">RMLANVSPRMVLAALVIEETGTGEKEEEKQGMGTGGGGGSPCATLRGPLRGPPGRPLFWIRCVGRMASSPGGPLTCSSTRGGDRKNETKFPLGEGGGRRPEELARHRRRQRAARA</sequence>
<name>A0ABN9VSR0_9DINO</name>
<proteinExistence type="predicted"/>
<protein>
    <submittedName>
        <fullName evidence="2">Uncharacterized protein</fullName>
    </submittedName>
</protein>
<feature type="region of interest" description="Disordered" evidence="1">
    <location>
        <begin position="18"/>
        <end position="50"/>
    </location>
</feature>
<reference evidence="2" key="1">
    <citation type="submission" date="2023-10" db="EMBL/GenBank/DDBJ databases">
        <authorList>
            <person name="Chen Y."/>
            <person name="Shah S."/>
            <person name="Dougan E. K."/>
            <person name="Thang M."/>
            <person name="Chan C."/>
        </authorList>
    </citation>
    <scope>NUCLEOTIDE SEQUENCE [LARGE SCALE GENOMIC DNA]</scope>
</reference>
<evidence type="ECO:0000313" key="2">
    <source>
        <dbReference type="EMBL" id="CAK0876425.1"/>
    </source>
</evidence>
<gene>
    <name evidence="2" type="ORF">PCOR1329_LOCUS60799</name>
</gene>
<evidence type="ECO:0000313" key="3">
    <source>
        <dbReference type="Proteomes" id="UP001189429"/>
    </source>
</evidence>
<evidence type="ECO:0000256" key="1">
    <source>
        <dbReference type="SAM" id="MobiDB-lite"/>
    </source>
</evidence>
<dbReference type="EMBL" id="CAUYUJ010017625">
    <property type="protein sequence ID" value="CAK0876425.1"/>
    <property type="molecule type" value="Genomic_DNA"/>
</dbReference>
<feature type="non-terminal residue" evidence="2">
    <location>
        <position position="1"/>
    </location>
</feature>
<keyword evidence="3" id="KW-1185">Reference proteome</keyword>
<dbReference type="Proteomes" id="UP001189429">
    <property type="component" value="Unassembled WGS sequence"/>
</dbReference>